<sequence>MLQTAAQNPGAVHSDSKFDVELRKVFKVFNGETAVRAVDLDIKRGEFFSILGPSGCGKTTTLRLIAGFETPSAGEILIRGQSMNQTPAYQRPVNTVFQSYALFNHMNVWDNIAFGLKLKRLGKSEIEAKVLEALQLVKMESFANRYPNQMSGGQQQRVALARALVNRPAVLLLDEPLGALDLKLRKQMQMELSNLHRNLGLTFVMVTHDQEEAMSLSDRIAVMHEGRIEQIGSPNEIYQHPQTPFVADFIGDTNLFKGQVEQANKEAIQVLTDTGLQMIVAMNKRSRNDYPAVSPHQLRGGAKVVVSIRPENITLHSEPPETPGNSFAGKLVDQMYLGTHLQYIVKLNTGETLMVRQSQSLGENLDYDRNIYVCWKPTDCLALPEPQHR</sequence>
<dbReference type="InterPro" id="IPR050093">
    <property type="entry name" value="ABC_SmlMolc_Importer"/>
</dbReference>
<comment type="catalytic activity">
    <reaction evidence="8">
        <text>ATP + H2O + polyamine-[polyamine-binding protein]Side 1 = ADP + phosphate + polyamineSide 2 + [polyamine-binding protein]Side 1.</text>
        <dbReference type="EC" id="7.6.2.11"/>
    </reaction>
</comment>
<keyword evidence="11" id="KW-1185">Reference proteome</keyword>
<protein>
    <recommendedName>
        <fullName evidence="8">Spermidine/putrescine import ATP-binding protein PotA</fullName>
        <ecNumber evidence="8">7.6.2.11</ecNumber>
    </recommendedName>
</protein>
<dbReference type="InterPro" id="IPR013611">
    <property type="entry name" value="Transp-assoc_OB_typ2"/>
</dbReference>
<dbReference type="PROSITE" id="PS00211">
    <property type="entry name" value="ABC_TRANSPORTER_1"/>
    <property type="match status" value="1"/>
</dbReference>
<comment type="subcellular location">
    <subcellularLocation>
        <location evidence="1">Cell inner membrane</location>
        <topology evidence="1">Peripheral membrane protein</topology>
    </subcellularLocation>
</comment>
<keyword evidence="3 8" id="KW-1003">Cell membrane</keyword>
<dbReference type="GO" id="GO:0015594">
    <property type="term" value="F:ABC-type putrescine transporter activity"/>
    <property type="evidence" value="ECO:0007669"/>
    <property type="project" value="InterPro"/>
</dbReference>
<organism evidence="10 11">
    <name type="scientific">Limnospira indica PCC 8005</name>
    <dbReference type="NCBI Taxonomy" id="376219"/>
    <lineage>
        <taxon>Bacteria</taxon>
        <taxon>Bacillati</taxon>
        <taxon>Cyanobacteriota</taxon>
        <taxon>Cyanophyceae</taxon>
        <taxon>Oscillatoriophycideae</taxon>
        <taxon>Oscillatoriales</taxon>
        <taxon>Sirenicapillariaceae</taxon>
        <taxon>Limnospira</taxon>
    </lineage>
</organism>
<dbReference type="NCBIfam" id="TIGR01187">
    <property type="entry name" value="potA"/>
    <property type="match status" value="1"/>
</dbReference>
<evidence type="ECO:0000259" key="9">
    <source>
        <dbReference type="PROSITE" id="PS50893"/>
    </source>
</evidence>
<dbReference type="RefSeq" id="WP_008055171.1">
    <property type="nucleotide sequence ID" value="NZ_FO818640.1"/>
</dbReference>
<keyword evidence="7 8" id="KW-0472">Membrane</keyword>
<dbReference type="CDD" id="cd03300">
    <property type="entry name" value="ABC_PotA_N"/>
    <property type="match status" value="1"/>
</dbReference>
<dbReference type="InterPro" id="IPR003439">
    <property type="entry name" value="ABC_transporter-like_ATP-bd"/>
</dbReference>
<dbReference type="SMART" id="SM00382">
    <property type="entry name" value="AAA"/>
    <property type="match status" value="1"/>
</dbReference>
<dbReference type="GO" id="GO:0005524">
    <property type="term" value="F:ATP binding"/>
    <property type="evidence" value="ECO:0007669"/>
    <property type="project" value="UniProtKB-KW"/>
</dbReference>
<reference evidence="10 11" key="1">
    <citation type="submission" date="2014-02" db="EMBL/GenBank/DDBJ databases">
        <authorList>
            <person name="Genoscope - CEA"/>
        </authorList>
    </citation>
    <scope>NUCLEOTIDE SEQUENCE [LARGE SCALE GENOMIC DNA]</scope>
    <source>
        <strain evidence="10 11">PCC 8005</strain>
    </source>
</reference>
<dbReference type="PANTHER" id="PTHR42781">
    <property type="entry name" value="SPERMIDINE/PUTRESCINE IMPORT ATP-BINDING PROTEIN POTA"/>
    <property type="match status" value="1"/>
</dbReference>
<dbReference type="SUPFAM" id="SSF50331">
    <property type="entry name" value="MOP-like"/>
    <property type="match status" value="1"/>
</dbReference>
<dbReference type="SUPFAM" id="SSF52540">
    <property type="entry name" value="P-loop containing nucleoside triphosphate hydrolases"/>
    <property type="match status" value="1"/>
</dbReference>
<evidence type="ECO:0000256" key="8">
    <source>
        <dbReference type="RuleBase" id="RU364083"/>
    </source>
</evidence>
<dbReference type="GO" id="GO:0016887">
    <property type="term" value="F:ATP hydrolysis activity"/>
    <property type="evidence" value="ECO:0007669"/>
    <property type="project" value="InterPro"/>
</dbReference>
<evidence type="ECO:0000256" key="5">
    <source>
        <dbReference type="ARBA" id="ARBA00022840"/>
    </source>
</evidence>
<dbReference type="InterPro" id="IPR008995">
    <property type="entry name" value="Mo/tungstate-bd_C_term_dom"/>
</dbReference>
<feature type="domain" description="ABC transporter" evidence="9">
    <location>
        <begin position="20"/>
        <end position="250"/>
    </location>
</feature>
<keyword evidence="2 8" id="KW-0813">Transport</keyword>
<dbReference type="EC" id="7.6.2.11" evidence="8"/>
<evidence type="ECO:0000313" key="10">
    <source>
        <dbReference type="EMBL" id="CDM97799.1"/>
    </source>
</evidence>
<evidence type="ECO:0000256" key="2">
    <source>
        <dbReference type="ARBA" id="ARBA00022448"/>
    </source>
</evidence>
<dbReference type="AlphaFoldDB" id="A0A9P1KKJ4"/>
<dbReference type="FunFam" id="3.40.50.300:FF:000133">
    <property type="entry name" value="Spermidine/putrescine import ATP-binding protein PotA"/>
    <property type="match status" value="1"/>
</dbReference>
<name>A0A9P1KKJ4_9CYAN</name>
<evidence type="ECO:0000256" key="4">
    <source>
        <dbReference type="ARBA" id="ARBA00022741"/>
    </source>
</evidence>
<dbReference type="Gene3D" id="3.40.50.300">
    <property type="entry name" value="P-loop containing nucleotide triphosphate hydrolases"/>
    <property type="match status" value="1"/>
</dbReference>
<dbReference type="InterPro" id="IPR017879">
    <property type="entry name" value="PotA_ATP-bd"/>
</dbReference>
<gene>
    <name evidence="10" type="primary">potG</name>
    <name evidence="8" type="synonym">potA</name>
    <name evidence="10" type="ORF">ARTHRO_60400</name>
</gene>
<dbReference type="InterPro" id="IPR005893">
    <property type="entry name" value="PotA-like"/>
</dbReference>
<dbReference type="Pfam" id="PF08402">
    <property type="entry name" value="TOBE_2"/>
    <property type="match status" value="1"/>
</dbReference>
<dbReference type="InterPro" id="IPR003593">
    <property type="entry name" value="AAA+_ATPase"/>
</dbReference>
<comment type="similarity">
    <text evidence="8">Belongs to the ABC transporter superfamily. Spermidine/putrescine importer (TC 3.A.1.11.1) family.</text>
</comment>
<evidence type="ECO:0000256" key="3">
    <source>
        <dbReference type="ARBA" id="ARBA00022475"/>
    </source>
</evidence>
<dbReference type="Pfam" id="PF00005">
    <property type="entry name" value="ABC_tran"/>
    <property type="match status" value="1"/>
</dbReference>
<dbReference type="InterPro" id="IPR027417">
    <property type="entry name" value="P-loop_NTPase"/>
</dbReference>
<evidence type="ECO:0000313" key="11">
    <source>
        <dbReference type="Proteomes" id="UP000032946"/>
    </source>
</evidence>
<dbReference type="GO" id="GO:0043190">
    <property type="term" value="C:ATP-binding cassette (ABC) transporter complex"/>
    <property type="evidence" value="ECO:0007669"/>
    <property type="project" value="InterPro"/>
</dbReference>
<keyword evidence="5 8" id="KW-0067">ATP-binding</keyword>
<evidence type="ECO:0000256" key="1">
    <source>
        <dbReference type="ARBA" id="ARBA00004417"/>
    </source>
</evidence>
<keyword evidence="6 8" id="KW-1278">Translocase</keyword>
<dbReference type="PROSITE" id="PS50893">
    <property type="entry name" value="ABC_TRANSPORTER_2"/>
    <property type="match status" value="1"/>
</dbReference>
<evidence type="ECO:0000256" key="6">
    <source>
        <dbReference type="ARBA" id="ARBA00022967"/>
    </source>
</evidence>
<comment type="function">
    <text evidence="8">Part of the ABC transporter complex PotABCD involved in spermidine/putrescine import. Responsible for energy coupling to the transport system.</text>
</comment>
<dbReference type="Gene3D" id="2.40.50.100">
    <property type="match status" value="1"/>
</dbReference>
<evidence type="ECO:0000256" key="7">
    <source>
        <dbReference type="ARBA" id="ARBA00023136"/>
    </source>
</evidence>
<comment type="subunit">
    <text evidence="8">The complex is composed of two ATP-binding proteins (PotA), two transmembrane proteins (PotB and PotC) and a solute-binding protein (PotD).</text>
</comment>
<accession>A0A9P1KKJ4</accession>
<proteinExistence type="inferred from homology"/>
<dbReference type="Proteomes" id="UP000032946">
    <property type="component" value="Chromosome"/>
</dbReference>
<dbReference type="PANTHER" id="PTHR42781:SF4">
    <property type="entry name" value="SPERMIDINE_PUTRESCINE IMPORT ATP-BINDING PROTEIN POTA"/>
    <property type="match status" value="1"/>
</dbReference>
<dbReference type="InterPro" id="IPR017871">
    <property type="entry name" value="ABC_transporter-like_CS"/>
</dbReference>
<dbReference type="EMBL" id="FO818640">
    <property type="protein sequence ID" value="CDM97799.1"/>
    <property type="molecule type" value="Genomic_DNA"/>
</dbReference>
<keyword evidence="4 8" id="KW-0547">Nucleotide-binding</keyword>